<dbReference type="GO" id="GO:0006559">
    <property type="term" value="P:L-phenylalanine catabolic process"/>
    <property type="evidence" value="ECO:0007669"/>
    <property type="project" value="UniProtKB-UniPathway"/>
</dbReference>
<dbReference type="InterPro" id="IPR015377">
    <property type="entry name" value="Fumarylacetoacetase_N"/>
</dbReference>
<evidence type="ECO:0000256" key="1">
    <source>
        <dbReference type="ARBA" id="ARBA00001913"/>
    </source>
</evidence>
<dbReference type="GO" id="GO:0046872">
    <property type="term" value="F:metal ion binding"/>
    <property type="evidence" value="ECO:0007669"/>
    <property type="project" value="UniProtKB-KW"/>
</dbReference>
<feature type="binding site" evidence="13">
    <location>
        <position position="246"/>
    </location>
    <ligand>
        <name>Ca(2+)</name>
        <dbReference type="ChEBI" id="CHEBI:29108"/>
    </ligand>
</feature>
<name>A0A158KTF4_9BURK</name>
<evidence type="ECO:0000256" key="10">
    <source>
        <dbReference type="ARBA" id="ARBA00023232"/>
    </source>
</evidence>
<evidence type="ECO:0000313" key="16">
    <source>
        <dbReference type="EMBL" id="SAL84397.1"/>
    </source>
</evidence>
<dbReference type="Pfam" id="PF01557">
    <property type="entry name" value="FAA_hydrolase"/>
    <property type="match status" value="1"/>
</dbReference>
<dbReference type="SUPFAM" id="SSF56529">
    <property type="entry name" value="FAH"/>
    <property type="match status" value="1"/>
</dbReference>
<dbReference type="NCBIfam" id="TIGR01266">
    <property type="entry name" value="fum_ac_acetase"/>
    <property type="match status" value="1"/>
</dbReference>
<dbReference type="Proteomes" id="UP000055019">
    <property type="component" value="Unassembled WGS sequence"/>
</dbReference>
<evidence type="ECO:0000256" key="6">
    <source>
        <dbReference type="ARBA" id="ARBA00022801"/>
    </source>
</evidence>
<keyword evidence="17" id="KW-1185">Reference proteome</keyword>
<feature type="binding site" evidence="13">
    <location>
        <position position="265"/>
    </location>
    <ligand>
        <name>Mg(2+)</name>
        <dbReference type="ChEBI" id="CHEBI:18420"/>
    </ligand>
</feature>
<accession>A0A158KTF4</accession>
<dbReference type="GO" id="GO:1902000">
    <property type="term" value="P:homogentisate catabolic process"/>
    <property type="evidence" value="ECO:0007669"/>
    <property type="project" value="TreeGrafter"/>
</dbReference>
<comment type="cofactor">
    <cofactor evidence="2 13">
        <name>Mg(2+)</name>
        <dbReference type="ChEBI" id="CHEBI:18420"/>
    </cofactor>
</comment>
<gene>
    <name evidence="16" type="ORF">AWB74_06926</name>
</gene>
<evidence type="ECO:0000256" key="11">
    <source>
        <dbReference type="PIRSR" id="PIRSR605959-1"/>
    </source>
</evidence>
<organism evidence="16 17">
    <name type="scientific">Caballeronia arvi</name>
    <dbReference type="NCBI Taxonomy" id="1777135"/>
    <lineage>
        <taxon>Bacteria</taxon>
        <taxon>Pseudomonadati</taxon>
        <taxon>Pseudomonadota</taxon>
        <taxon>Betaproteobacteria</taxon>
        <taxon>Burkholderiales</taxon>
        <taxon>Burkholderiaceae</taxon>
        <taxon>Caballeronia</taxon>
    </lineage>
</organism>
<evidence type="ECO:0000256" key="2">
    <source>
        <dbReference type="ARBA" id="ARBA00001946"/>
    </source>
</evidence>
<proteinExistence type="predicted"/>
<evidence type="ECO:0000256" key="12">
    <source>
        <dbReference type="PIRSR" id="PIRSR605959-2"/>
    </source>
</evidence>
<dbReference type="OrthoDB" id="3766879at2"/>
<dbReference type="AlphaFoldDB" id="A0A158KTF4"/>
<dbReference type="Pfam" id="PF09298">
    <property type="entry name" value="FAA_hydrolase_N"/>
    <property type="match status" value="1"/>
</dbReference>
<evidence type="ECO:0000256" key="13">
    <source>
        <dbReference type="PIRSR" id="PIRSR605959-3"/>
    </source>
</evidence>
<evidence type="ECO:0000256" key="4">
    <source>
        <dbReference type="ARBA" id="ARBA00012094"/>
    </source>
</evidence>
<comment type="caution">
    <text evidence="16">The sequence shown here is derived from an EMBL/GenBank/DDBJ whole genome shotgun (WGS) entry which is preliminary data.</text>
</comment>
<evidence type="ECO:0000259" key="14">
    <source>
        <dbReference type="Pfam" id="PF01557"/>
    </source>
</evidence>
<feature type="active site" description="Proton acceptor" evidence="11">
    <location>
        <position position="148"/>
    </location>
</feature>
<dbReference type="InterPro" id="IPR005959">
    <property type="entry name" value="Fumarylacetoacetase"/>
</dbReference>
<feature type="binding site" evidence="12">
    <location>
        <position position="253"/>
    </location>
    <ligand>
        <name>substrate</name>
    </ligand>
</feature>
<evidence type="ECO:0000256" key="3">
    <source>
        <dbReference type="ARBA" id="ARBA00004782"/>
    </source>
</evidence>
<comment type="cofactor">
    <cofactor evidence="1 13">
        <name>Ca(2+)</name>
        <dbReference type="ChEBI" id="CHEBI:29108"/>
    </cofactor>
</comment>
<feature type="binding site" evidence="13">
    <location>
        <position position="214"/>
    </location>
    <ligand>
        <name>Ca(2+)</name>
        <dbReference type="ChEBI" id="CHEBI:29108"/>
    </ligand>
</feature>
<dbReference type="PANTHER" id="PTHR43069:SF2">
    <property type="entry name" value="FUMARYLACETOACETASE"/>
    <property type="match status" value="1"/>
</dbReference>
<dbReference type="InterPro" id="IPR011234">
    <property type="entry name" value="Fumarylacetoacetase-like_C"/>
</dbReference>
<keyword evidence="8 13" id="KW-0460">Magnesium</keyword>
<dbReference type="EC" id="3.7.1.2" evidence="4"/>
<keyword evidence="10" id="KW-0585">Phenylalanine catabolism</keyword>
<feature type="domain" description="Fumarylacetoacetase-like C-terminal" evidence="14">
    <location>
        <begin position="147"/>
        <end position="435"/>
    </location>
</feature>
<dbReference type="PANTHER" id="PTHR43069">
    <property type="entry name" value="FUMARYLACETOACETASE"/>
    <property type="match status" value="1"/>
</dbReference>
<dbReference type="GO" id="GO:0004334">
    <property type="term" value="F:fumarylacetoacetase activity"/>
    <property type="evidence" value="ECO:0007669"/>
    <property type="project" value="UniProtKB-EC"/>
</dbReference>
<protein>
    <recommendedName>
        <fullName evidence="4">fumarylacetoacetase</fullName>
        <ecNumber evidence="4">3.7.1.2</ecNumber>
    </recommendedName>
</protein>
<evidence type="ECO:0000256" key="5">
    <source>
        <dbReference type="ARBA" id="ARBA00022723"/>
    </source>
</evidence>
<feature type="binding site" evidence="13">
    <location>
        <position position="269"/>
    </location>
    <ligand>
        <name>Mg(2+)</name>
        <dbReference type="ChEBI" id="CHEBI:18420"/>
    </ligand>
</feature>
<feature type="binding site" evidence="12">
    <location>
        <position position="372"/>
    </location>
    <ligand>
        <name>substrate</name>
    </ligand>
</feature>
<dbReference type="InterPro" id="IPR036663">
    <property type="entry name" value="Fumarylacetoacetase_C_sf"/>
</dbReference>
<keyword evidence="9" id="KW-0828">Tyrosine catabolism</keyword>
<evidence type="ECO:0000256" key="9">
    <source>
        <dbReference type="ARBA" id="ARBA00022878"/>
    </source>
</evidence>
<evidence type="ECO:0000256" key="7">
    <source>
        <dbReference type="ARBA" id="ARBA00022837"/>
    </source>
</evidence>
<keyword evidence="7 13" id="KW-0106">Calcium</keyword>
<dbReference type="EMBL" id="FCOM02000052">
    <property type="protein sequence ID" value="SAL84397.1"/>
    <property type="molecule type" value="Genomic_DNA"/>
</dbReference>
<feature type="domain" description="Fumarylacetoacetase N-terminal" evidence="15">
    <location>
        <begin position="29"/>
        <end position="132"/>
    </location>
</feature>
<dbReference type="Gene3D" id="2.30.30.230">
    <property type="entry name" value="Fumarylacetoacetase, N-terminal domain"/>
    <property type="match status" value="1"/>
</dbReference>
<comment type="pathway">
    <text evidence="3">Amino-acid degradation; L-phenylalanine degradation; acetoacetate and fumarate from L-phenylalanine: step 6/6.</text>
</comment>
<feature type="binding site" evidence="13">
    <location>
        <position position="141"/>
    </location>
    <ligand>
        <name>Ca(2+)</name>
        <dbReference type="ChEBI" id="CHEBI:29108"/>
    </ligand>
</feature>
<feature type="binding site" evidence="13">
    <location>
        <position position="246"/>
    </location>
    <ligand>
        <name>Mg(2+)</name>
        <dbReference type="ChEBI" id="CHEBI:18420"/>
    </ligand>
</feature>
<reference evidence="16" key="1">
    <citation type="submission" date="2016-01" db="EMBL/GenBank/DDBJ databases">
        <authorList>
            <person name="Peeters C."/>
        </authorList>
    </citation>
    <scope>NUCLEOTIDE SEQUENCE [LARGE SCALE GENOMIC DNA]</scope>
    <source>
        <strain evidence="16">LMG 29317</strain>
    </source>
</reference>
<dbReference type="GO" id="GO:0006572">
    <property type="term" value="P:L-tyrosine catabolic process"/>
    <property type="evidence" value="ECO:0007669"/>
    <property type="project" value="UniProtKB-KW"/>
</dbReference>
<dbReference type="Gene3D" id="3.90.850.10">
    <property type="entry name" value="Fumarylacetoacetase-like, C-terminal domain"/>
    <property type="match status" value="1"/>
</dbReference>
<feature type="binding site" evidence="13">
    <location>
        <position position="212"/>
    </location>
    <ligand>
        <name>Ca(2+)</name>
        <dbReference type="ChEBI" id="CHEBI:29108"/>
    </ligand>
</feature>
<dbReference type="RefSeq" id="WP_061151124.1">
    <property type="nucleotide sequence ID" value="NZ_FCOM02000052.1"/>
</dbReference>
<keyword evidence="6 16" id="KW-0378">Hydrolase</keyword>
<dbReference type="UniPathway" id="UPA00139">
    <property type="reaction ID" value="UER00341"/>
</dbReference>
<dbReference type="SUPFAM" id="SSF63433">
    <property type="entry name" value="Fumarylacetoacetate hydrolase, FAH, N-terminal domain"/>
    <property type="match status" value="1"/>
</dbReference>
<sequence>MTALNVTHDPARRSWIDSANLPDADFPIQNLPFGAFERDGIARAGVAIGEHAVDLRALADSGLLAAGSDAAIACEAARDGTLNRLMSMPLRYASALRAALSDLLKSAAPQRAQMQRQADALLPRIDTLALRLPCEVGDYTDFLTSLHHTERHGRYKGLADPLPAAFKSLPIAYHGRASSLRVSGGDVRRPHGQYRDADGQIVFGPAPALDFELELAAWIGEGNALTQPIAVDEAHAHLFGYSLLNDWSAKSIQWFEQVLGPFLGKSFHSSVSPWIVTSEALAPFRKAPVARAIDDPPLMPHLRGARDQQEGGLHLELHAHLSTRQLREAGADAVCITQTHLDNLYWTFAQMVAHHTSNGCNLRPGDLLGSGTISGADDAARACLTELTNAGRDPLRLQNGETRIALEDGDEIVLSARASKAGAVSIGFGECRGRIAPAFAFASREAEAAA</sequence>
<evidence type="ECO:0000256" key="8">
    <source>
        <dbReference type="ARBA" id="ARBA00022842"/>
    </source>
</evidence>
<keyword evidence="5 13" id="KW-0479">Metal-binding</keyword>
<evidence type="ECO:0000313" key="17">
    <source>
        <dbReference type="Proteomes" id="UP000055019"/>
    </source>
</evidence>
<dbReference type="InterPro" id="IPR036462">
    <property type="entry name" value="Fumarylacetoacetase_N_sf"/>
</dbReference>
<evidence type="ECO:0000259" key="15">
    <source>
        <dbReference type="Pfam" id="PF09298"/>
    </source>
</evidence>